<feature type="compositionally biased region" description="Acidic residues" evidence="14">
    <location>
        <begin position="1080"/>
        <end position="1090"/>
    </location>
</feature>
<dbReference type="eggNOG" id="COG2812">
    <property type="taxonomic scope" value="Bacteria"/>
</dbReference>
<keyword evidence="10" id="KW-0239">DNA-directed DNA polymerase</keyword>
<dbReference type="Pfam" id="PF12169">
    <property type="entry name" value="DNA_pol3_gamma3"/>
    <property type="match status" value="1"/>
</dbReference>
<dbReference type="FunFam" id="3.40.50.300:FF:000014">
    <property type="entry name" value="DNA polymerase III subunit gamma/tau"/>
    <property type="match status" value="1"/>
</dbReference>
<dbReference type="GO" id="GO:0003677">
    <property type="term" value="F:DNA binding"/>
    <property type="evidence" value="ECO:0007669"/>
    <property type="project" value="InterPro"/>
</dbReference>
<dbReference type="Pfam" id="PF22608">
    <property type="entry name" value="DNAX_ATPase_lid"/>
    <property type="match status" value="1"/>
</dbReference>
<dbReference type="CDD" id="cd00009">
    <property type="entry name" value="AAA"/>
    <property type="match status" value="1"/>
</dbReference>
<dbReference type="PANTHER" id="PTHR11669">
    <property type="entry name" value="REPLICATION FACTOR C / DNA POLYMERASE III GAMMA-TAU SUBUNIT"/>
    <property type="match status" value="1"/>
</dbReference>
<dbReference type="GO" id="GO:0046872">
    <property type="term" value="F:metal ion binding"/>
    <property type="evidence" value="ECO:0007669"/>
    <property type="project" value="UniProtKB-KW"/>
</dbReference>
<dbReference type="EC" id="2.7.7.7" evidence="2"/>
<dbReference type="InterPro" id="IPR022754">
    <property type="entry name" value="DNA_pol_III_gamma-3"/>
</dbReference>
<keyword evidence="3" id="KW-0808">Transferase</keyword>
<feature type="compositionally biased region" description="Polar residues" evidence="14">
    <location>
        <begin position="908"/>
        <end position="917"/>
    </location>
</feature>
<dbReference type="GO" id="GO:0009360">
    <property type="term" value="C:DNA polymerase III complex"/>
    <property type="evidence" value="ECO:0007669"/>
    <property type="project" value="InterPro"/>
</dbReference>
<comment type="catalytic activity">
    <reaction evidence="12">
        <text>DNA(n) + a 2'-deoxyribonucleoside 5'-triphosphate = DNA(n+1) + diphosphate</text>
        <dbReference type="Rhea" id="RHEA:22508"/>
        <dbReference type="Rhea" id="RHEA-COMP:17339"/>
        <dbReference type="Rhea" id="RHEA-COMP:17340"/>
        <dbReference type="ChEBI" id="CHEBI:33019"/>
        <dbReference type="ChEBI" id="CHEBI:61560"/>
        <dbReference type="ChEBI" id="CHEBI:173112"/>
        <dbReference type="EC" id="2.7.7.7"/>
    </reaction>
</comment>
<feature type="region of interest" description="Disordered" evidence="14">
    <location>
        <begin position="687"/>
        <end position="1196"/>
    </location>
</feature>
<dbReference type="InterPro" id="IPR003593">
    <property type="entry name" value="AAA+_ATPase"/>
</dbReference>
<keyword evidence="9" id="KW-0067">ATP-binding</keyword>
<dbReference type="SMART" id="SM00382">
    <property type="entry name" value="AAA"/>
    <property type="match status" value="1"/>
</dbReference>
<feature type="compositionally biased region" description="Basic and acidic residues" evidence="14">
    <location>
        <begin position="1031"/>
        <end position="1041"/>
    </location>
</feature>
<feature type="compositionally biased region" description="Polar residues" evidence="14">
    <location>
        <begin position="412"/>
        <end position="425"/>
    </location>
</feature>
<keyword evidence="5" id="KW-0235">DNA replication</keyword>
<evidence type="ECO:0000256" key="3">
    <source>
        <dbReference type="ARBA" id="ARBA00022679"/>
    </source>
</evidence>
<dbReference type="Proteomes" id="UP000030664">
    <property type="component" value="Unassembled WGS sequence"/>
</dbReference>
<evidence type="ECO:0000256" key="9">
    <source>
        <dbReference type="ARBA" id="ARBA00022840"/>
    </source>
</evidence>
<feature type="domain" description="AAA+ ATPase" evidence="15">
    <location>
        <begin position="36"/>
        <end position="179"/>
    </location>
</feature>
<dbReference type="InterPro" id="IPR045085">
    <property type="entry name" value="HLD_clamp_pol_III_gamma_tau"/>
</dbReference>
<dbReference type="InterPro" id="IPR012763">
    <property type="entry name" value="DNA_pol_III_sug/sutau_N"/>
</dbReference>
<feature type="compositionally biased region" description="Basic and acidic residues" evidence="14">
    <location>
        <begin position="841"/>
        <end position="853"/>
    </location>
</feature>
<dbReference type="STRING" id="223184.AS25_01740"/>
<sequence length="1222" mass="128665">MTTALYRRYRPETFQDVIGQEHVTEPLMTALRKNRVNHAYLFSGPRGCGKTTSARILARCLNCAEGPTATPCGHCESCQDLARDGAGSLDVIEMDAASHGGVDHARDLRERATFAPVRDRYKIFIIDEAHMVTREGFNALLKIVEEPPEHVKFIFATTEPSKVLTTIRSRTHHYPFRLVPPEPLMRYLEQLCQEEGVTTEPGVLSLVVRAGGGSVRDSLSVLDQLMAGSEDGGITYDLAVALLGYTHAALLDDVVDAFAAGDAATVFASVDRVIQTGQDPRRFVEDLLERFRDLVVVNAVPDSAANILHGMPTDQINRLRNQATQLGAAELSRSADITNEALNEMTGATSPQLHLELLCARILLPSADHTTRGITSRVDRLERRLSIPRGTGIRTTAHDAASSSPAVEPTARGSQEPTSPEQSGTAAPAPASYDAPAPESAGVPYPIPPELDAAATDSVAPSQPVRPDGSAADGADGSATGRPAEETPDVQEPTDPQDESEQPEGSSHPAAADPVPEGERGPDAQHPPADGTTDTRSPASQDAGADVSARMQQRETSNQYGSQRPDDDASRQYAQGEPRRDVAPHDDHQPQAPQASEEQAAPSDVTSGELELLRSSWPEIVSALAEIRRVAWAITVRGTPISFENRTLRIAFENDGDLLNFPRFEADVRNAIQSVVGLDCAVEAVRPGDTRGRQDTPGAGGPPSNAGRGTGPGPGREGDGGQGYRGDRPAPRGGGPQNAQGSRQDRGSQQDRRYQRDDSASEHGQQYGPGPRQGSDSHYGADAGYGSGSRRDTGASRGDGPTGRDTRLNASGQARSSDQPDYFREPEGFGVNRRRGNPPAPDREPTPERESRSMPDSASRSTSGTDRSSVPASSSHSAPASAPDDDEPVTSWSVASIPQPGFAAPSGGDSTSNTANAAPTRDDSDQNPDTSDSSVGDSSRDDAHRATDSPADDRAGTGDSTSVPSREGLGSASDSADVGATSWTPGAPASDGPASDGPGSDGPGSDVPASDDSAAFESHDSGAASGGPDLSMRDGSMRDGSVRNGSVPEDPASGAPSFRAPQPRDRGPEYWSPEEPPPPPEDDPPADMYDEPVPRAPSPARDRRAQGGNGPGGDNPAGPGPDHDGRGNTRPGGVVPHENGDTRPGGNRPSWRERHAEAIAAAERRSTDIAPPTSRSPGMEDENFVPGADDESLEDSSLYGRAAIERILGGMLIDEHAHGTDQ</sequence>
<evidence type="ECO:0000256" key="8">
    <source>
        <dbReference type="ARBA" id="ARBA00022833"/>
    </source>
</evidence>
<keyword evidence="7" id="KW-0547">Nucleotide-binding</keyword>
<evidence type="ECO:0000313" key="16">
    <source>
        <dbReference type="EMBL" id="KHE75176.1"/>
    </source>
</evidence>
<feature type="compositionally biased region" description="Basic and acidic residues" evidence="14">
    <location>
        <begin position="743"/>
        <end position="761"/>
    </location>
</feature>
<feature type="compositionally biased region" description="Gly residues" evidence="14">
    <location>
        <begin position="708"/>
        <end position="724"/>
    </location>
</feature>
<accession>A0A0B0DAY7</accession>
<dbReference type="AlphaFoldDB" id="A0A0B0DAY7"/>
<feature type="compositionally biased region" description="Low complexity" evidence="14">
    <location>
        <begin position="866"/>
        <end position="882"/>
    </location>
</feature>
<dbReference type="SUPFAM" id="SSF48019">
    <property type="entry name" value="post-AAA+ oligomerization domain-like"/>
    <property type="match status" value="1"/>
</dbReference>
<feature type="compositionally biased region" description="Polar residues" evidence="14">
    <location>
        <begin position="808"/>
        <end position="819"/>
    </location>
</feature>
<keyword evidence="4" id="KW-0548">Nucleotidyltransferase</keyword>
<dbReference type="InterPro" id="IPR050238">
    <property type="entry name" value="DNA_Rep/Repair_Clamp_Loader"/>
</dbReference>
<dbReference type="EMBL" id="JROM01000011">
    <property type="protein sequence ID" value="KHE75176.1"/>
    <property type="molecule type" value="Genomic_DNA"/>
</dbReference>
<comment type="caution">
    <text evidence="16">The sequence shown here is derived from an EMBL/GenBank/DDBJ whole genome shotgun (WGS) entry which is preliminary data.</text>
</comment>
<feature type="compositionally biased region" description="Low complexity" evidence="14">
    <location>
        <begin position="985"/>
        <end position="1015"/>
    </location>
</feature>
<dbReference type="CDD" id="cd18137">
    <property type="entry name" value="HLD_clamp_pol_III_gamma_tau"/>
    <property type="match status" value="1"/>
</dbReference>
<feature type="compositionally biased region" description="Acidic residues" evidence="14">
    <location>
        <begin position="1179"/>
        <end position="1194"/>
    </location>
</feature>
<dbReference type="InterPro" id="IPR027417">
    <property type="entry name" value="P-loop_NTPase"/>
</dbReference>
<dbReference type="RefSeq" id="WP_035960784.1">
    <property type="nucleotide sequence ID" value="NZ_JROM01000011.1"/>
</dbReference>
<dbReference type="GO" id="GO:0005524">
    <property type="term" value="F:ATP binding"/>
    <property type="evidence" value="ECO:0007669"/>
    <property type="project" value="UniProtKB-KW"/>
</dbReference>
<protein>
    <recommendedName>
        <fullName evidence="13">DNA polymerase III subunit gamma/tau</fullName>
        <ecNumber evidence="2">2.7.7.7</ecNumber>
    </recommendedName>
</protein>
<feature type="compositionally biased region" description="Basic and acidic residues" evidence="14">
    <location>
        <begin position="577"/>
        <end position="589"/>
    </location>
</feature>
<dbReference type="InterPro" id="IPR008921">
    <property type="entry name" value="DNA_pol3_clamp-load_cplx_C"/>
</dbReference>
<dbReference type="GO" id="GO:0006261">
    <property type="term" value="P:DNA-templated DNA replication"/>
    <property type="evidence" value="ECO:0007669"/>
    <property type="project" value="TreeGrafter"/>
</dbReference>
<dbReference type="FunFam" id="1.20.272.10:FF:000003">
    <property type="entry name" value="DNA polymerase III subunit gamma/tau"/>
    <property type="match status" value="1"/>
</dbReference>
<name>A0A0B0DAY7_9MICC</name>
<dbReference type="NCBIfam" id="NF005846">
    <property type="entry name" value="PRK07764.1-6"/>
    <property type="match status" value="1"/>
</dbReference>
<comment type="similarity">
    <text evidence="1">Belongs to the DnaX/STICHEL family.</text>
</comment>
<comment type="function">
    <text evidence="11">DNA polymerase III is a complex, multichain enzyme responsible for most of the replicative synthesis in bacteria. This DNA polymerase also exhibits 3' to 5' exonuclease activity.</text>
</comment>
<evidence type="ECO:0000256" key="12">
    <source>
        <dbReference type="ARBA" id="ARBA00049244"/>
    </source>
</evidence>
<reference evidence="16 17" key="1">
    <citation type="submission" date="2014-09" db="EMBL/GenBank/DDBJ databases">
        <title>High-quality draft genome sequence of Kocuria marina SO9-6, an actinobacterium isolated from a copper mine.</title>
        <authorList>
            <person name="Castro D.B."/>
            <person name="Pereira L.B."/>
            <person name="Silva M.V."/>
            <person name="Silva B.P."/>
            <person name="Zanardi B.R."/>
            <person name="Carlos C."/>
            <person name="Belgini D.R."/>
            <person name="Limache E.G."/>
            <person name="Lacerda G.V."/>
            <person name="Nery M.B."/>
            <person name="Gomes M.B."/>
            <person name="Souza S."/>
            <person name="Silva T.M."/>
            <person name="Rodrigues V.D."/>
            <person name="Paulino L.C."/>
            <person name="Vicentini R."/>
            <person name="Ferraz L.F."/>
            <person name="Ottoboni L.M."/>
        </authorList>
    </citation>
    <scope>NUCLEOTIDE SEQUENCE [LARGE SCALE GENOMIC DNA]</scope>
    <source>
        <strain evidence="16 17">SO9-6</strain>
    </source>
</reference>
<dbReference type="Pfam" id="PF13177">
    <property type="entry name" value="DNA_pol3_delta2"/>
    <property type="match status" value="1"/>
</dbReference>
<proteinExistence type="inferred from homology"/>
<evidence type="ECO:0000256" key="10">
    <source>
        <dbReference type="ARBA" id="ARBA00022932"/>
    </source>
</evidence>
<feature type="region of interest" description="Disordered" evidence="14">
    <location>
        <begin position="385"/>
        <end position="607"/>
    </location>
</feature>
<evidence type="ECO:0000259" key="15">
    <source>
        <dbReference type="SMART" id="SM00382"/>
    </source>
</evidence>
<keyword evidence="8" id="KW-0862">Zinc</keyword>
<feature type="compositionally biased region" description="Low complexity" evidence="14">
    <location>
        <begin position="468"/>
        <end position="479"/>
    </location>
</feature>
<evidence type="ECO:0000313" key="17">
    <source>
        <dbReference type="Proteomes" id="UP000030664"/>
    </source>
</evidence>
<dbReference type="PANTHER" id="PTHR11669:SF0">
    <property type="entry name" value="PROTEIN STICHEL-LIKE 2"/>
    <property type="match status" value="1"/>
</dbReference>
<feature type="compositionally biased region" description="Polar residues" evidence="14">
    <location>
        <begin position="854"/>
        <end position="865"/>
    </location>
</feature>
<organism evidence="16 17">
    <name type="scientific">Kocuria marina</name>
    <dbReference type="NCBI Taxonomy" id="223184"/>
    <lineage>
        <taxon>Bacteria</taxon>
        <taxon>Bacillati</taxon>
        <taxon>Actinomycetota</taxon>
        <taxon>Actinomycetes</taxon>
        <taxon>Micrococcales</taxon>
        <taxon>Micrococcaceae</taxon>
        <taxon>Kocuria</taxon>
    </lineage>
</organism>
<evidence type="ECO:0000256" key="13">
    <source>
        <dbReference type="ARBA" id="ARBA00074577"/>
    </source>
</evidence>
<dbReference type="Gene3D" id="1.10.8.60">
    <property type="match status" value="1"/>
</dbReference>
<evidence type="ECO:0000256" key="5">
    <source>
        <dbReference type="ARBA" id="ARBA00022705"/>
    </source>
</evidence>
<dbReference type="SUPFAM" id="SSF52540">
    <property type="entry name" value="P-loop containing nucleoside triphosphate hydrolases"/>
    <property type="match status" value="1"/>
</dbReference>
<evidence type="ECO:0000256" key="7">
    <source>
        <dbReference type="ARBA" id="ARBA00022741"/>
    </source>
</evidence>
<dbReference type="Gene3D" id="1.20.272.10">
    <property type="match status" value="1"/>
</dbReference>
<dbReference type="GO" id="GO:0003887">
    <property type="term" value="F:DNA-directed DNA polymerase activity"/>
    <property type="evidence" value="ECO:0007669"/>
    <property type="project" value="UniProtKB-KW"/>
</dbReference>
<feature type="compositionally biased region" description="Basic and acidic residues" evidence="14">
    <location>
        <begin position="1150"/>
        <end position="1167"/>
    </location>
</feature>
<feature type="compositionally biased region" description="Polar residues" evidence="14">
    <location>
        <begin position="550"/>
        <end position="562"/>
    </location>
</feature>
<dbReference type="NCBIfam" id="TIGR02397">
    <property type="entry name" value="dnaX_nterm"/>
    <property type="match status" value="1"/>
</dbReference>
<feature type="compositionally biased region" description="Low complexity" evidence="14">
    <location>
        <begin position="426"/>
        <end position="441"/>
    </location>
</feature>
<gene>
    <name evidence="16" type="ORF">AS25_01740</name>
</gene>
<evidence type="ECO:0000256" key="1">
    <source>
        <dbReference type="ARBA" id="ARBA00006360"/>
    </source>
</evidence>
<feature type="compositionally biased region" description="Basic and acidic residues" evidence="14">
    <location>
        <begin position="938"/>
        <end position="956"/>
    </location>
</feature>
<feature type="compositionally biased region" description="Low complexity" evidence="14">
    <location>
        <begin position="590"/>
        <end position="603"/>
    </location>
</feature>
<evidence type="ECO:0000256" key="4">
    <source>
        <dbReference type="ARBA" id="ARBA00022695"/>
    </source>
</evidence>
<evidence type="ECO:0000256" key="2">
    <source>
        <dbReference type="ARBA" id="ARBA00012417"/>
    </source>
</evidence>
<keyword evidence="6" id="KW-0479">Metal-binding</keyword>
<evidence type="ECO:0000256" key="11">
    <source>
        <dbReference type="ARBA" id="ARBA00037724"/>
    </source>
</evidence>
<evidence type="ECO:0000256" key="14">
    <source>
        <dbReference type="SAM" id="MobiDB-lite"/>
    </source>
</evidence>
<dbReference type="Gene3D" id="3.40.50.300">
    <property type="entry name" value="P-loop containing nucleotide triphosphate hydrolases"/>
    <property type="match status" value="1"/>
</dbReference>
<evidence type="ECO:0000256" key="6">
    <source>
        <dbReference type="ARBA" id="ARBA00022723"/>
    </source>
</evidence>